<dbReference type="AlphaFoldDB" id="A0ABD2CJ14"/>
<feature type="region of interest" description="Disordered" evidence="1">
    <location>
        <begin position="217"/>
        <end position="242"/>
    </location>
</feature>
<gene>
    <name evidence="2" type="ORF">V1477_006502</name>
</gene>
<comment type="caution">
    <text evidence="2">The sequence shown here is derived from an EMBL/GenBank/DDBJ whole genome shotgun (WGS) entry which is preliminary data.</text>
</comment>
<protein>
    <submittedName>
        <fullName evidence="2">Uncharacterized protein</fullName>
    </submittedName>
</protein>
<evidence type="ECO:0000256" key="1">
    <source>
        <dbReference type="SAM" id="MobiDB-lite"/>
    </source>
</evidence>
<evidence type="ECO:0000313" key="2">
    <source>
        <dbReference type="EMBL" id="KAL2745085.1"/>
    </source>
</evidence>
<dbReference type="EMBL" id="JAYRBN010000046">
    <property type="protein sequence ID" value="KAL2745085.1"/>
    <property type="molecule type" value="Genomic_DNA"/>
</dbReference>
<evidence type="ECO:0000313" key="3">
    <source>
        <dbReference type="Proteomes" id="UP001607303"/>
    </source>
</evidence>
<accession>A0ABD2CJ14</accession>
<feature type="compositionally biased region" description="Low complexity" evidence="1">
    <location>
        <begin position="225"/>
        <end position="239"/>
    </location>
</feature>
<dbReference type="Proteomes" id="UP001607303">
    <property type="component" value="Unassembled WGS sequence"/>
</dbReference>
<proteinExistence type="predicted"/>
<reference evidence="2 3" key="1">
    <citation type="journal article" date="2024" name="Ann. Entomol. Soc. Am.">
        <title>Genomic analyses of the southern and eastern yellowjacket wasps (Hymenoptera: Vespidae) reveal evolutionary signatures of social life.</title>
        <authorList>
            <person name="Catto M.A."/>
            <person name="Caine P.B."/>
            <person name="Orr S.E."/>
            <person name="Hunt B.G."/>
            <person name="Goodisman M.A.D."/>
        </authorList>
    </citation>
    <scope>NUCLEOTIDE SEQUENCE [LARGE SCALE GENOMIC DNA]</scope>
    <source>
        <strain evidence="2">232</strain>
        <tissue evidence="2">Head and thorax</tissue>
    </source>
</reference>
<feature type="compositionally biased region" description="Polar residues" evidence="1">
    <location>
        <begin position="54"/>
        <end position="63"/>
    </location>
</feature>
<feature type="compositionally biased region" description="Basic and acidic residues" evidence="1">
    <location>
        <begin position="32"/>
        <end position="48"/>
    </location>
</feature>
<feature type="compositionally biased region" description="Low complexity" evidence="1">
    <location>
        <begin position="310"/>
        <end position="321"/>
    </location>
</feature>
<keyword evidence="3" id="KW-1185">Reference proteome</keyword>
<feature type="region of interest" description="Disordered" evidence="1">
    <location>
        <begin position="298"/>
        <end position="322"/>
    </location>
</feature>
<organism evidence="2 3">
    <name type="scientific">Vespula maculifrons</name>
    <name type="common">Eastern yellow jacket</name>
    <name type="synonym">Wasp</name>
    <dbReference type="NCBI Taxonomy" id="7453"/>
    <lineage>
        <taxon>Eukaryota</taxon>
        <taxon>Metazoa</taxon>
        <taxon>Ecdysozoa</taxon>
        <taxon>Arthropoda</taxon>
        <taxon>Hexapoda</taxon>
        <taxon>Insecta</taxon>
        <taxon>Pterygota</taxon>
        <taxon>Neoptera</taxon>
        <taxon>Endopterygota</taxon>
        <taxon>Hymenoptera</taxon>
        <taxon>Apocrita</taxon>
        <taxon>Aculeata</taxon>
        <taxon>Vespoidea</taxon>
        <taxon>Vespidae</taxon>
        <taxon>Vespinae</taxon>
        <taxon>Vespula</taxon>
    </lineage>
</organism>
<feature type="region of interest" description="Disordered" evidence="1">
    <location>
        <begin position="22"/>
        <end position="88"/>
    </location>
</feature>
<feature type="non-terminal residue" evidence="2">
    <location>
        <position position="351"/>
    </location>
</feature>
<name>A0ABD2CJ14_VESMC</name>
<sequence>MSNENAAVCGCGITVDVSRRKVPVPLPIWRHGKSEGRSSKKQQNDGRGSKNRNSETGSSSSVSDHAKPMTKSSKQEKRLNHQMRSRSVERGKTYYTYIDSNSSILSGGNRETIPEALYVTIPDTPNATANDTGNSLTNSQNRSPLVYTIPSMTSPPPTYDASVAKSWQTEVRDMATRRTLVTFTNYQNAIPVVAVNSGLPPTYEEYLYHKYEMISRSHTPPPPWSDSTTNSSSTTPSSSVIRTRRELEEYLAQLTISQNNEHLYQAQQHQQQQQHSGTVHRDVGGCLTNQQVCREQQIRAQQRTRPMPPRSQSESRAQQQRLAKPYDDGAFCMETTALTSMFEHGVAFCSL</sequence>